<dbReference type="PANTHER" id="PTHR43547:SF2">
    <property type="entry name" value="HYBRID SIGNAL TRANSDUCTION HISTIDINE KINASE C"/>
    <property type="match status" value="1"/>
</dbReference>
<dbReference type="PANTHER" id="PTHR43547">
    <property type="entry name" value="TWO-COMPONENT HISTIDINE KINASE"/>
    <property type="match status" value="1"/>
</dbReference>
<dbReference type="SMART" id="SM00387">
    <property type="entry name" value="HATPase_c"/>
    <property type="match status" value="1"/>
</dbReference>
<gene>
    <name evidence="6" type="ORF">DYU05_04255</name>
</gene>
<comment type="catalytic activity">
    <reaction evidence="1">
        <text>ATP + protein L-histidine = ADP + protein N-phospho-L-histidine.</text>
        <dbReference type="EC" id="2.7.13.3"/>
    </reaction>
</comment>
<sequence length="1054" mass="119829">MHLYSRRSLKKLTYCLLIICASTTTLLGQSYSFVHYQVENGLSNNAVLSSLQDNKGFMWFGTKDGLNRFDGYTFKVFRNDADKKGSLGNNIIYCLYQDKDGRLWVGTDRGIYLYNELTERFALFNLGTDDEIRDIKADRSGNIWFIAGITLHKYNLANHKLTVYNKQGINAVSMAFVNGDLWVSTTARLVTKYDANTDHFTSVDVFSHSKPCTAYWIQKLADAGNGNLLVGTSNQGIKLLNTTAGTYRDVITNNEDKTEVFVRDFIKKSGNEYWAATESGIYNFNLNTGKAALLHKQYNDPYSLTDNAVYTFCKDREGGIWAGTYFGGLNYYAKQYSYFEKYFPKVGENSLAGNAVREIAADKKSLWIGTEDGGLSQYDINKGLFKNFKPLGKATDISTSNIHGLLNTDKELLIGTFEHGLDILNKASGKVIGHYTVFSDTTLKSNFFYTLYQTRSGAILAGTTRGLYQYYPATHKFRVITNIPTTAFYTSIMEDSAGNIWVGSYREGLFYYNSKIRKSQHYIYNVNDSHSISSNKVNRIFEDSSGEIWVATENGLCKYDKTRKNFLSISIQNGLPSNVIYTMLEDDERNLWISTSKGLVKRDSHTGNLKTYTKADGLLSDQFNYNSGYKDSIGNLYFGCVKGMIKFNPANFVTNTYKPPVYITGFQVNNQEIEIKKGSPLSRSVSFTDTVELQYNQSSFSIDFAALSYTSPQTAGYAYKMAGLDKDWVYLSTNRKVYFTRLSTGTYHFKVKATNSSGLWSQYNASLTIIIDPPYWASIYAWLIYGVLIASGIYILVRNYHRAVNEKNRRKIDLLENEKEKELYHAKITFFTHIAHEIRTPLTLIKGPMEKVMHKVALFPDVKKNLTIMERNIDRLLTLTNQLLDFRKTETHGFSLNFVKTDITEFIKDVLLRFRPTIEHKKLQVKNTLPHHSFYAYVDTEALNKILSNLVDNSLKYAVSKVSISLTPSEDDNTFTILVKNDGPLVPFEMKDKIFETFYRMKEAEKQSGTGIGLPLSRYLAELHKGSLNLMLSEDNMNTVALVLPIHQDIEFNL</sequence>
<keyword evidence="7" id="KW-1185">Reference proteome</keyword>
<dbReference type="InterPro" id="IPR003661">
    <property type="entry name" value="HisK_dim/P_dom"/>
</dbReference>
<dbReference type="AlphaFoldDB" id="A0A3E2NUX0"/>
<dbReference type="CDD" id="cd00075">
    <property type="entry name" value="HATPase"/>
    <property type="match status" value="1"/>
</dbReference>
<evidence type="ECO:0000256" key="1">
    <source>
        <dbReference type="ARBA" id="ARBA00000085"/>
    </source>
</evidence>
<dbReference type="Pfam" id="PF02518">
    <property type="entry name" value="HATPase_c"/>
    <property type="match status" value="1"/>
</dbReference>
<dbReference type="SUPFAM" id="SSF63829">
    <property type="entry name" value="Calcium-dependent phosphotriesterase"/>
    <property type="match status" value="3"/>
</dbReference>
<keyword evidence="3" id="KW-0597">Phosphoprotein</keyword>
<dbReference type="SUPFAM" id="SSF55874">
    <property type="entry name" value="ATPase domain of HSP90 chaperone/DNA topoisomerase II/histidine kinase"/>
    <property type="match status" value="1"/>
</dbReference>
<dbReference type="Gene3D" id="2.130.10.10">
    <property type="entry name" value="YVTN repeat-like/Quinoprotein amine dehydrogenase"/>
    <property type="match status" value="2"/>
</dbReference>
<dbReference type="InterPro" id="IPR013783">
    <property type="entry name" value="Ig-like_fold"/>
</dbReference>
<keyword evidence="4" id="KW-1133">Transmembrane helix</keyword>
<proteinExistence type="predicted"/>
<keyword evidence="6" id="KW-0808">Transferase</keyword>
<protein>
    <recommendedName>
        <fullName evidence="2">histidine kinase</fullName>
        <ecNumber evidence="2">2.7.13.3</ecNumber>
    </recommendedName>
</protein>
<dbReference type="EC" id="2.7.13.3" evidence="2"/>
<dbReference type="FunFam" id="2.60.40.10:FF:000791">
    <property type="entry name" value="Two-component system sensor histidine kinase/response regulator"/>
    <property type="match status" value="1"/>
</dbReference>
<evidence type="ECO:0000256" key="3">
    <source>
        <dbReference type="ARBA" id="ARBA00022553"/>
    </source>
</evidence>
<dbReference type="SUPFAM" id="SSF47384">
    <property type="entry name" value="Homodimeric domain of signal transducing histidine kinase"/>
    <property type="match status" value="1"/>
</dbReference>
<dbReference type="Pfam" id="PF07494">
    <property type="entry name" value="Reg_prop"/>
    <property type="match status" value="6"/>
</dbReference>
<dbReference type="OrthoDB" id="9809670at2"/>
<keyword evidence="4" id="KW-0812">Transmembrane</keyword>
<evidence type="ECO:0000256" key="4">
    <source>
        <dbReference type="SAM" id="Phobius"/>
    </source>
</evidence>
<dbReference type="SMART" id="SM00388">
    <property type="entry name" value="HisKA"/>
    <property type="match status" value="1"/>
</dbReference>
<feature type="domain" description="Histidine kinase" evidence="5">
    <location>
        <begin position="833"/>
        <end position="1048"/>
    </location>
</feature>
<dbReference type="Proteomes" id="UP000260823">
    <property type="component" value="Unassembled WGS sequence"/>
</dbReference>
<dbReference type="InterPro" id="IPR005467">
    <property type="entry name" value="His_kinase_dom"/>
</dbReference>
<dbReference type="InterPro" id="IPR003594">
    <property type="entry name" value="HATPase_dom"/>
</dbReference>
<dbReference type="InterPro" id="IPR015943">
    <property type="entry name" value="WD40/YVTN_repeat-like_dom_sf"/>
</dbReference>
<keyword evidence="6" id="KW-0418">Kinase</keyword>
<evidence type="ECO:0000259" key="5">
    <source>
        <dbReference type="PROSITE" id="PS50109"/>
    </source>
</evidence>
<dbReference type="EMBL" id="QWDE01000001">
    <property type="protein sequence ID" value="RFZ84826.1"/>
    <property type="molecule type" value="Genomic_DNA"/>
</dbReference>
<evidence type="ECO:0000256" key="2">
    <source>
        <dbReference type="ARBA" id="ARBA00012438"/>
    </source>
</evidence>
<evidence type="ECO:0000313" key="6">
    <source>
        <dbReference type="EMBL" id="RFZ84826.1"/>
    </source>
</evidence>
<comment type="caution">
    <text evidence="6">The sequence shown here is derived from an EMBL/GenBank/DDBJ whole genome shotgun (WGS) entry which is preliminary data.</text>
</comment>
<dbReference type="InterPro" id="IPR011123">
    <property type="entry name" value="Y_Y_Y"/>
</dbReference>
<dbReference type="Gene3D" id="1.10.287.130">
    <property type="match status" value="1"/>
</dbReference>
<dbReference type="Gene3D" id="3.30.565.10">
    <property type="entry name" value="Histidine kinase-like ATPase, C-terminal domain"/>
    <property type="match status" value="1"/>
</dbReference>
<organism evidence="6 7">
    <name type="scientific">Mucilaginibacter terrenus</name>
    <dbReference type="NCBI Taxonomy" id="2482727"/>
    <lineage>
        <taxon>Bacteria</taxon>
        <taxon>Pseudomonadati</taxon>
        <taxon>Bacteroidota</taxon>
        <taxon>Sphingobacteriia</taxon>
        <taxon>Sphingobacteriales</taxon>
        <taxon>Sphingobacteriaceae</taxon>
        <taxon>Mucilaginibacter</taxon>
    </lineage>
</organism>
<name>A0A3E2NUX0_9SPHI</name>
<dbReference type="Gene3D" id="2.60.40.10">
    <property type="entry name" value="Immunoglobulins"/>
    <property type="match status" value="1"/>
</dbReference>
<feature type="transmembrane region" description="Helical" evidence="4">
    <location>
        <begin position="775"/>
        <end position="797"/>
    </location>
</feature>
<keyword evidence="4" id="KW-0472">Membrane</keyword>
<dbReference type="InterPro" id="IPR036890">
    <property type="entry name" value="HATPase_C_sf"/>
</dbReference>
<dbReference type="Pfam" id="PF00512">
    <property type="entry name" value="HisKA"/>
    <property type="match status" value="1"/>
</dbReference>
<accession>A0A3E2NUX0</accession>
<dbReference type="PROSITE" id="PS50109">
    <property type="entry name" value="HIS_KIN"/>
    <property type="match status" value="1"/>
</dbReference>
<reference evidence="6 7" key="1">
    <citation type="submission" date="2018-08" db="EMBL/GenBank/DDBJ databases">
        <title>Mucilaginibacter terrae sp. nov., isolated from manganese diggings.</title>
        <authorList>
            <person name="Huang Y."/>
            <person name="Zhou Z."/>
        </authorList>
    </citation>
    <scope>NUCLEOTIDE SEQUENCE [LARGE SCALE GENOMIC DNA]</scope>
    <source>
        <strain evidence="6 7">ZH6</strain>
    </source>
</reference>
<dbReference type="InterPro" id="IPR011110">
    <property type="entry name" value="Reg_prop"/>
</dbReference>
<dbReference type="InterPro" id="IPR036097">
    <property type="entry name" value="HisK_dim/P_sf"/>
</dbReference>
<evidence type="ECO:0000313" key="7">
    <source>
        <dbReference type="Proteomes" id="UP000260823"/>
    </source>
</evidence>
<dbReference type="FunFam" id="1.10.287.130:FF:000045">
    <property type="entry name" value="Two-component system sensor histidine kinase/response regulator"/>
    <property type="match status" value="1"/>
</dbReference>
<dbReference type="RefSeq" id="WP_117381728.1">
    <property type="nucleotide sequence ID" value="NZ_QWDE01000001.1"/>
</dbReference>
<dbReference type="CDD" id="cd00082">
    <property type="entry name" value="HisKA"/>
    <property type="match status" value="1"/>
</dbReference>
<dbReference type="Pfam" id="PF07495">
    <property type="entry name" value="Y_Y_Y"/>
    <property type="match status" value="1"/>
</dbReference>
<dbReference type="GO" id="GO:0000155">
    <property type="term" value="F:phosphorelay sensor kinase activity"/>
    <property type="evidence" value="ECO:0007669"/>
    <property type="project" value="InterPro"/>
</dbReference>